<dbReference type="SMART" id="SM00233">
    <property type="entry name" value="PH"/>
    <property type="match status" value="1"/>
</dbReference>
<evidence type="ECO:0000256" key="6">
    <source>
        <dbReference type="ARBA" id="ARBA00022927"/>
    </source>
</evidence>
<dbReference type="PROSITE" id="PS50004">
    <property type="entry name" value="C2"/>
    <property type="match status" value="1"/>
</dbReference>
<dbReference type="PROSITE" id="PS50003">
    <property type="entry name" value="PH_DOMAIN"/>
    <property type="match status" value="1"/>
</dbReference>
<dbReference type="InterPro" id="IPR010439">
    <property type="entry name" value="MUN_dom"/>
</dbReference>
<dbReference type="InterPro" id="IPR057457">
    <property type="entry name" value="CAPS_C2"/>
</dbReference>
<dbReference type="GO" id="GO:1990504">
    <property type="term" value="P:dense core granule exocytosis"/>
    <property type="evidence" value="ECO:0007669"/>
    <property type="project" value="InterPro"/>
</dbReference>
<feature type="region of interest" description="Disordered" evidence="13">
    <location>
        <begin position="954"/>
        <end position="989"/>
    </location>
</feature>
<keyword evidence="6" id="KW-0653">Protein transport</keyword>
<dbReference type="Proteomes" id="UP000230066">
    <property type="component" value="Unassembled WGS sequence"/>
</dbReference>
<keyword evidence="9" id="KW-0472">Membrane</keyword>
<dbReference type="Pfam" id="PF06292">
    <property type="entry name" value="MUN"/>
    <property type="match status" value="1"/>
</dbReference>
<feature type="compositionally biased region" description="Polar residues" evidence="13">
    <location>
        <begin position="892"/>
        <end position="904"/>
    </location>
</feature>
<dbReference type="GO" id="GO:0015031">
    <property type="term" value="P:protein transport"/>
    <property type="evidence" value="ECO:0007669"/>
    <property type="project" value="UniProtKB-KW"/>
</dbReference>
<keyword evidence="3" id="KW-0268">Exocytosis</keyword>
<dbReference type="PANTHER" id="PTHR12166">
    <property type="entry name" value="CALCIUM-DEPENDENT SECRETION ACTIVATOR"/>
    <property type="match status" value="1"/>
</dbReference>
<dbReference type="GO" id="GO:0030659">
    <property type="term" value="C:cytoplasmic vesicle membrane"/>
    <property type="evidence" value="ECO:0007669"/>
    <property type="project" value="UniProtKB-SubCell"/>
</dbReference>
<evidence type="ECO:0000256" key="1">
    <source>
        <dbReference type="ARBA" id="ARBA00004156"/>
    </source>
</evidence>
<evidence type="ECO:0000259" key="14">
    <source>
        <dbReference type="PROSITE" id="PS50003"/>
    </source>
</evidence>
<evidence type="ECO:0000256" key="8">
    <source>
        <dbReference type="ARBA" id="ARBA00023121"/>
    </source>
</evidence>
<keyword evidence="12" id="KW-0175">Coiled coil</keyword>
<feature type="region of interest" description="Disordered" evidence="13">
    <location>
        <begin position="886"/>
        <end position="907"/>
    </location>
</feature>
<feature type="region of interest" description="Disordered" evidence="13">
    <location>
        <begin position="213"/>
        <end position="251"/>
    </location>
</feature>
<keyword evidence="2" id="KW-0813">Transport</keyword>
<evidence type="ECO:0000256" key="4">
    <source>
        <dbReference type="ARBA" id="ARBA00022723"/>
    </source>
</evidence>
<feature type="domain" description="PH" evidence="14">
    <location>
        <begin position="785"/>
        <end position="948"/>
    </location>
</feature>
<feature type="compositionally biased region" description="Low complexity" evidence="13">
    <location>
        <begin position="110"/>
        <end position="126"/>
    </location>
</feature>
<comment type="caution">
    <text evidence="17">The sequence shown here is derived from an EMBL/GenBank/DDBJ whole genome shotgun (WGS) entry which is preliminary data.</text>
</comment>
<dbReference type="Gene3D" id="2.30.29.30">
    <property type="entry name" value="Pleckstrin-homology domain (PH domain)/Phosphotyrosine-binding domain (PTB)"/>
    <property type="match status" value="1"/>
</dbReference>
<dbReference type="InterPro" id="IPR011993">
    <property type="entry name" value="PH-like_dom_sf"/>
</dbReference>
<reference evidence="17" key="1">
    <citation type="submission" date="2019-03" db="EMBL/GenBank/DDBJ databases">
        <title>Improved annotation for the trematode Fasciola hepatica.</title>
        <authorList>
            <person name="Choi Y.-J."/>
            <person name="Martin J."/>
            <person name="Mitreva M."/>
        </authorList>
    </citation>
    <scope>NUCLEOTIDE SEQUENCE [LARGE SCALE GENOMIC DNA]</scope>
</reference>
<feature type="domain" description="C2" evidence="15">
    <location>
        <begin position="645"/>
        <end position="760"/>
    </location>
</feature>
<organism evidence="17 18">
    <name type="scientific">Fasciola hepatica</name>
    <name type="common">Liver fluke</name>
    <dbReference type="NCBI Taxonomy" id="6192"/>
    <lineage>
        <taxon>Eukaryota</taxon>
        <taxon>Metazoa</taxon>
        <taxon>Spiralia</taxon>
        <taxon>Lophotrochozoa</taxon>
        <taxon>Platyhelminthes</taxon>
        <taxon>Trematoda</taxon>
        <taxon>Digenea</taxon>
        <taxon>Plagiorchiida</taxon>
        <taxon>Echinostomata</taxon>
        <taxon>Echinostomatoidea</taxon>
        <taxon>Fasciolidae</taxon>
        <taxon>Fasciola</taxon>
    </lineage>
</organism>
<dbReference type="EMBL" id="JXXN02001247">
    <property type="protein sequence ID" value="THD25194.1"/>
    <property type="molecule type" value="Genomic_DNA"/>
</dbReference>
<dbReference type="InterPro" id="IPR001849">
    <property type="entry name" value="PH_domain"/>
</dbReference>
<keyword evidence="18" id="KW-1185">Reference proteome</keyword>
<evidence type="ECO:0000256" key="9">
    <source>
        <dbReference type="ARBA" id="ARBA00023136"/>
    </source>
</evidence>
<evidence type="ECO:0000256" key="3">
    <source>
        <dbReference type="ARBA" id="ARBA00022483"/>
    </source>
</evidence>
<accession>A0A4E0RGA5</accession>
<feature type="region of interest" description="Disordered" evidence="13">
    <location>
        <begin position="1"/>
        <end position="58"/>
    </location>
</feature>
<dbReference type="InterPro" id="IPR000008">
    <property type="entry name" value="C2_dom"/>
</dbReference>
<dbReference type="SMART" id="SM01145">
    <property type="entry name" value="DUF1041"/>
    <property type="match status" value="1"/>
</dbReference>
<dbReference type="GO" id="GO:0008289">
    <property type="term" value="F:lipid binding"/>
    <property type="evidence" value="ECO:0007669"/>
    <property type="project" value="UniProtKB-KW"/>
</dbReference>
<keyword evidence="8" id="KW-0446">Lipid-binding</keyword>
<feature type="region of interest" description="Disordered" evidence="13">
    <location>
        <begin position="70"/>
        <end position="136"/>
    </location>
</feature>
<evidence type="ECO:0000256" key="10">
    <source>
        <dbReference type="ARBA" id="ARBA00023329"/>
    </source>
</evidence>
<name>A0A4E0RGA5_FASHE</name>
<keyword evidence="4" id="KW-0479">Metal-binding</keyword>
<feature type="compositionally biased region" description="Low complexity" evidence="13">
    <location>
        <begin position="956"/>
        <end position="965"/>
    </location>
</feature>
<dbReference type="GO" id="GO:0098793">
    <property type="term" value="C:presynapse"/>
    <property type="evidence" value="ECO:0007669"/>
    <property type="project" value="GOC"/>
</dbReference>
<comment type="subcellular location">
    <subcellularLocation>
        <location evidence="1">Cytoplasmic vesicle membrane</location>
    </subcellularLocation>
    <subcellularLocation>
        <location evidence="11">Synapse</location>
    </subcellularLocation>
</comment>
<evidence type="ECO:0000256" key="2">
    <source>
        <dbReference type="ARBA" id="ARBA00022448"/>
    </source>
</evidence>
<dbReference type="InterPro" id="IPR033227">
    <property type="entry name" value="CAPS"/>
</dbReference>
<keyword evidence="7" id="KW-0770">Synapse</keyword>
<dbReference type="SUPFAM" id="SSF50729">
    <property type="entry name" value="PH domain-like"/>
    <property type="match status" value="1"/>
</dbReference>
<dbReference type="InterPro" id="IPR014770">
    <property type="entry name" value="Munc13_1"/>
</dbReference>
<evidence type="ECO:0000259" key="16">
    <source>
        <dbReference type="PROSITE" id="PS51258"/>
    </source>
</evidence>
<dbReference type="GO" id="GO:0046872">
    <property type="term" value="F:metal ion binding"/>
    <property type="evidence" value="ECO:0007669"/>
    <property type="project" value="UniProtKB-KW"/>
</dbReference>
<evidence type="ECO:0000256" key="5">
    <source>
        <dbReference type="ARBA" id="ARBA00022837"/>
    </source>
</evidence>
<feature type="coiled-coil region" evidence="12">
    <location>
        <begin position="495"/>
        <end position="522"/>
    </location>
</feature>
<dbReference type="Gene3D" id="2.60.40.150">
    <property type="entry name" value="C2 domain"/>
    <property type="match status" value="1"/>
</dbReference>
<evidence type="ECO:0000259" key="15">
    <source>
        <dbReference type="PROSITE" id="PS50004"/>
    </source>
</evidence>
<evidence type="ECO:0000256" key="7">
    <source>
        <dbReference type="ARBA" id="ARBA00023018"/>
    </source>
</evidence>
<dbReference type="InterPro" id="IPR035892">
    <property type="entry name" value="C2_domain_sf"/>
</dbReference>
<feature type="domain" description="MHD1" evidence="16">
    <location>
        <begin position="1247"/>
        <end position="1477"/>
    </location>
</feature>
<dbReference type="PROSITE" id="PS51258">
    <property type="entry name" value="MHD1"/>
    <property type="match status" value="1"/>
</dbReference>
<sequence>MLNTSSSEDDEYDLSSGGTRNTNQDASGWRNYEYSGFRGLDLRSKPPDAPSSRKSSGAAEIASIYARFPAGPRARTTPSPVGCGGWQPLHVDSSSKPDSPRAIIGPQRPPRLSALSHPPHHLSSLRDQSAGHGGLDVRANTMASTTSAATGTGGQFSVSFEGISESGPIGTRLSPVGSSCWSSEQHISPDLNSLMSSSTNSVSAGLSLSSGRHTVGQGVYPSQTHPHPNTHHHHHQRPLQRQPSAGTGCSGGAYSIDHLKSTTHSVRSAPLCLGSPIEARCFRQLTLDVQTGSKGSGPTPPSLIVSDPEEELHQKRLQLYVFASRCVACPVLCPVSQGPTRRYLKVTKDYLMTLKERFQMFLKGEMTITCDEAFHNAISDFFEIVLESDRIASMVKSGSCSMYDIREVFITNIEKRFQTHQLIEGLSKESVVSAWKIKFDQICRGGERPCPVSMTLAVPQAEVTNPSKDQLYELLMRTLAIQKYEHQVLYNACQLDNADEQAAQLRRELAERLATIESMSKERSLPKLVHKEMESQFIDEEKLRVNELVRRLDSIPVLKGFNTTTTGPVQRRFRKNPMRTVRPQRGEEPKGVMSEPDSGMWSKQCGLDSTRCTSLLPSCSYGNLSPGQSMTRVDAYALPNTMVTASGYHGHGITREAVRLDFTIEILVCQLRNLRHLSPSKKLYCTIELEGNVDRKRTEPVVASKPVWDTTAEFQTTQPLPALKLKIFKESSGPLAIDDKELGKITLYPTWCSPRNPQWLRLQATKHCHDVLELQASISMQRPTNLKYANYCWIQGRTTFKKWKRRYICLTQVSQYTFVLAAYGEQKAHPSEFMALDGFTVDYCEARPDLISSACSMRNMKPDHHQSTSSLSSLSRLRFGSLSRASNIHPRSGSTMNVSSTNRGTGIEPEPNASFFFKLVREGDTVIVATANDSDRQNWVQAIYRATGQTHKPSLSSQAISAAGSTGTGGSTASKPAKDAESNRPGGLEDLALKPAHEFDQLELFIELQSRSLDQRLQDSFVSLGWPSPSQKIILEEYCARYGIRECQRHLAFLDNLLDKAEHGLRIDPDLIHLSYSLCANHVTGKTNHDQAVHTVLAAEREHFQEVKQRLTTLLERQITEFRYCFPFGRPEGALEKTIGLLERVLTKESGEPASADIVRNAIRICLRNAAVLNYERISEYATIEAVSGIRIQGMDATNERMQQMIHLAELCIEVLKQNEEHHAESFAWFSDLFVAHAENFWSLFQMDLFDLMDHLPDWRWEVFDLFQLLNDYLSNDANLCNGHFHQNLANRFDPLVDRYMELMSESIEQALITGYENEQWVPAAAVVGPGAASPSNNNNRLLNGATQIVQRSSLVKPPAVYTDLSPALSTGSSVGGIGKTQLAGSPRLARDSYPGQILGSTSGLPFTTEPFACPQSSSGMTGSSACQTVVELLWRLHKLKHFVQELSWPQPTKAKLLDERIRVLCAQMLREAVKRTLIELEISVRKCVKTPDLILPLECCTMLNTVTELRAHLFSLCHATEFSTAPGSPRYAATTTATTTTATTVGAASTTTNLGPGSSSTAATCTQSANQLHIETEEFFESVQRNMMVIVVDHFLIVLSGVLNKLTRFDENKLISSILTLTKPVDEEGRTYTNFINVNLQRLSQNLVDEVSMLSLCESWYTRQMRMIYEWLVHRKSVLLHPYQIKCLSNIVKKIFTYFELQGLSKNVLDTIAYQTVSQRLQVEETAHNVRQDTGSTSSSSAGKRKLLSALANSGMFNRG</sequence>
<evidence type="ECO:0000313" key="17">
    <source>
        <dbReference type="EMBL" id="THD25194.1"/>
    </source>
</evidence>
<dbReference type="Pfam" id="PF25341">
    <property type="entry name" value="C2_CAPS"/>
    <property type="match status" value="1"/>
</dbReference>
<gene>
    <name evidence="17" type="ORF">D915_003880</name>
</gene>
<evidence type="ECO:0000256" key="12">
    <source>
        <dbReference type="SAM" id="Coils"/>
    </source>
</evidence>
<evidence type="ECO:0000256" key="13">
    <source>
        <dbReference type="SAM" id="MobiDB-lite"/>
    </source>
</evidence>
<proteinExistence type="predicted"/>
<keyword evidence="10" id="KW-0968">Cytoplasmic vesicle</keyword>
<feature type="compositionally biased region" description="Polar residues" evidence="13">
    <location>
        <begin position="17"/>
        <end position="26"/>
    </location>
</feature>
<evidence type="ECO:0000256" key="11">
    <source>
        <dbReference type="ARBA" id="ARBA00034103"/>
    </source>
</evidence>
<dbReference type="SUPFAM" id="SSF49562">
    <property type="entry name" value="C2 domain (Calcium/lipid-binding domain, CaLB)"/>
    <property type="match status" value="1"/>
</dbReference>
<protein>
    <submittedName>
        <fullName evidence="17">Calcium-dependent secretion activator 1</fullName>
    </submittedName>
</protein>
<evidence type="ECO:0000313" key="18">
    <source>
        <dbReference type="Proteomes" id="UP000230066"/>
    </source>
</evidence>
<keyword evidence="5" id="KW-0106">Calcium</keyword>
<feature type="compositionally biased region" description="Basic residues" evidence="13">
    <location>
        <begin position="228"/>
        <end position="238"/>
    </location>
</feature>
<dbReference type="PANTHER" id="PTHR12166:SF8">
    <property type="entry name" value="CALCIUM-DEPENDENT SECRETION ACTIVATOR"/>
    <property type="match status" value="1"/>
</dbReference>
<dbReference type="GO" id="GO:0016079">
    <property type="term" value="P:synaptic vesicle exocytosis"/>
    <property type="evidence" value="ECO:0007669"/>
    <property type="project" value="InterPro"/>
</dbReference>